<dbReference type="GO" id="GO:0016787">
    <property type="term" value="F:hydrolase activity"/>
    <property type="evidence" value="ECO:0007669"/>
    <property type="project" value="UniProtKB-KW"/>
</dbReference>
<dbReference type="Gene3D" id="3.40.50.1820">
    <property type="entry name" value="alpha/beta hydrolase"/>
    <property type="match status" value="1"/>
</dbReference>
<dbReference type="InterPro" id="IPR029058">
    <property type="entry name" value="AB_hydrolase_fold"/>
</dbReference>
<evidence type="ECO:0000313" key="2">
    <source>
        <dbReference type="EMBL" id="KGO94934.1"/>
    </source>
</evidence>
<gene>
    <name evidence="2" type="ORF">Q766_02135</name>
</gene>
<evidence type="ECO:0000313" key="3">
    <source>
        <dbReference type="Proteomes" id="UP000030111"/>
    </source>
</evidence>
<protein>
    <submittedName>
        <fullName evidence="2">Alpha/beta hydrolase</fullName>
    </submittedName>
</protein>
<dbReference type="AlphaFoldDB" id="A0A0A2MRF9"/>
<dbReference type="PANTHER" id="PTHR46438">
    <property type="entry name" value="ALPHA/BETA-HYDROLASES SUPERFAMILY PROTEIN"/>
    <property type="match status" value="1"/>
</dbReference>
<dbReference type="STRING" id="1121898.GCA_000422725_00898"/>
<keyword evidence="3" id="KW-1185">Reference proteome</keyword>
<name>A0A0A2MRF9_9FLAO</name>
<dbReference type="Pfam" id="PF00561">
    <property type="entry name" value="Abhydrolase_1"/>
    <property type="match status" value="1"/>
</dbReference>
<dbReference type="PRINTS" id="PR00111">
    <property type="entry name" value="ABHYDROLASE"/>
</dbReference>
<dbReference type="PANTHER" id="PTHR46438:SF11">
    <property type="entry name" value="LIPASE-RELATED"/>
    <property type="match status" value="1"/>
</dbReference>
<accession>A0A0A2MRF9</accession>
<dbReference type="OrthoDB" id="9780932at2"/>
<sequence>MSNTVLTAQHKVKTQKKDLIFLHGLFGNLSNWQAVKEKFEDIHNVYIPELPLYKKNSKEANLNHYVAFLRDYIQINNIDNPILIGNSLGGHIALLYALEYPTEVDKLVLTGSSGLYESSLDISFPRINDFEFISDKVKEVFYNQEAISDALIENVYATIQDREKALSVVRTAKAARSQNLKDTLYTITLPVLLIWGMQDIVTPISVAEEFFFLLPNAHLHLINQCGHAPMMEHPEEFNRKLEEFLNT</sequence>
<keyword evidence="2" id="KW-0378">Hydrolase</keyword>
<dbReference type="eggNOG" id="COG2267">
    <property type="taxonomic scope" value="Bacteria"/>
</dbReference>
<feature type="domain" description="AB hydrolase-1" evidence="1">
    <location>
        <begin position="19"/>
        <end position="234"/>
    </location>
</feature>
<organism evidence="2 3">
    <name type="scientific">Flavobacterium subsaxonicum WB 4.1-42 = DSM 21790</name>
    <dbReference type="NCBI Taxonomy" id="1121898"/>
    <lineage>
        <taxon>Bacteria</taxon>
        <taxon>Pseudomonadati</taxon>
        <taxon>Bacteroidota</taxon>
        <taxon>Flavobacteriia</taxon>
        <taxon>Flavobacteriales</taxon>
        <taxon>Flavobacteriaceae</taxon>
        <taxon>Flavobacterium</taxon>
    </lineage>
</organism>
<evidence type="ECO:0000259" key="1">
    <source>
        <dbReference type="Pfam" id="PF00561"/>
    </source>
</evidence>
<dbReference type="EMBL" id="JRLY01000001">
    <property type="protein sequence ID" value="KGO94934.1"/>
    <property type="molecule type" value="Genomic_DNA"/>
</dbReference>
<dbReference type="SUPFAM" id="SSF53474">
    <property type="entry name" value="alpha/beta-Hydrolases"/>
    <property type="match status" value="1"/>
</dbReference>
<reference evidence="2 3" key="1">
    <citation type="submission" date="2013-09" db="EMBL/GenBank/DDBJ databases">
        <authorList>
            <person name="Zeng Z."/>
            <person name="Chen C."/>
        </authorList>
    </citation>
    <scope>NUCLEOTIDE SEQUENCE [LARGE SCALE GENOMIC DNA]</scope>
    <source>
        <strain evidence="2 3">WB 4.1-42</strain>
    </source>
</reference>
<dbReference type="InterPro" id="IPR000073">
    <property type="entry name" value="AB_hydrolase_1"/>
</dbReference>
<dbReference type="Proteomes" id="UP000030111">
    <property type="component" value="Unassembled WGS sequence"/>
</dbReference>
<dbReference type="RefSeq" id="WP_026992314.1">
    <property type="nucleotide sequence ID" value="NZ_JRLY01000001.1"/>
</dbReference>
<proteinExistence type="predicted"/>
<comment type="caution">
    <text evidence="2">The sequence shown here is derived from an EMBL/GenBank/DDBJ whole genome shotgun (WGS) entry which is preliminary data.</text>
</comment>